<evidence type="ECO:0000313" key="4">
    <source>
        <dbReference type="Proteomes" id="UP001431693"/>
    </source>
</evidence>
<proteinExistence type="predicted"/>
<evidence type="ECO:0000313" key="3">
    <source>
        <dbReference type="EMBL" id="MDJ1129748.1"/>
    </source>
</evidence>
<name>A0ABT6ZMK4_9ACTN</name>
<dbReference type="SUPFAM" id="SSF101386">
    <property type="entry name" value="all-alpha NTP pyrophosphatases"/>
    <property type="match status" value="2"/>
</dbReference>
<gene>
    <name evidence="3" type="primary">mazG</name>
    <name evidence="3" type="ORF">QJ043_06615</name>
</gene>
<dbReference type="InterPro" id="IPR011551">
    <property type="entry name" value="NTP_PyrPHydrolase_MazG"/>
</dbReference>
<comment type="caution">
    <text evidence="3">The sequence shown here is derived from an EMBL/GenBank/DDBJ whole genome shotgun (WGS) entry which is preliminary data.</text>
</comment>
<dbReference type="Pfam" id="PF03819">
    <property type="entry name" value="MazG"/>
    <property type="match status" value="1"/>
</dbReference>
<dbReference type="InterPro" id="IPR048011">
    <property type="entry name" value="NTP-PPase_MazG-like_C"/>
</dbReference>
<dbReference type="NCBIfam" id="NF007113">
    <property type="entry name" value="PRK09562.1"/>
    <property type="match status" value="1"/>
</dbReference>
<dbReference type="CDD" id="cd11528">
    <property type="entry name" value="NTP-PPase_MazG_Nterm"/>
    <property type="match status" value="1"/>
</dbReference>
<dbReference type="InterPro" id="IPR048015">
    <property type="entry name" value="NTP-PPase_MazG-like_N"/>
</dbReference>
<dbReference type="GO" id="GO:0047429">
    <property type="term" value="F:nucleoside triphosphate diphosphatase activity"/>
    <property type="evidence" value="ECO:0007669"/>
    <property type="project" value="UniProtKB-EC"/>
</dbReference>
<evidence type="ECO:0000256" key="1">
    <source>
        <dbReference type="SAM" id="MobiDB-lite"/>
    </source>
</evidence>
<sequence>MGARAADEESRERPGAPGTHEAMDALVRTIWRLRQPDGCPWDKEQTHRSIKRNLVEEAYEAVDAIEEGSDAHLAEELGDVLMQVLLHAQIAADEGAFTFDDVAWGLNEKLIRRHPHVFGEAAAQDPDDVLGIWESVKAEERAGRTGVEGLLDSVPRSLPALMECQKLSARAARAGFDWPDVDAVWDKFAEERAEVAAEPSGSESQALEFGDLLFTLVNVARKLGIDAEDALRQSNAKFRRRWQGVETLAAADGEPVTEEGHERLEELWGIVKDREGGEKPGH</sequence>
<organism evidence="3 4">
    <name type="scientific">Kribbibacterium absianum</name>
    <dbReference type="NCBI Taxonomy" id="3044210"/>
    <lineage>
        <taxon>Bacteria</taxon>
        <taxon>Bacillati</taxon>
        <taxon>Actinomycetota</taxon>
        <taxon>Coriobacteriia</taxon>
        <taxon>Coriobacteriales</taxon>
        <taxon>Kribbibacteriaceae</taxon>
        <taxon>Kribbibacterium</taxon>
    </lineage>
</organism>
<dbReference type="EC" id="3.6.1.9" evidence="3"/>
<dbReference type="Gene3D" id="1.10.287.1080">
    <property type="entry name" value="MazG-like"/>
    <property type="match status" value="2"/>
</dbReference>
<dbReference type="InterPro" id="IPR004518">
    <property type="entry name" value="MazG-like_dom"/>
</dbReference>
<dbReference type="PANTHER" id="PTHR30522:SF0">
    <property type="entry name" value="NUCLEOSIDE TRIPHOSPHATE PYROPHOSPHOHYDROLASE"/>
    <property type="match status" value="1"/>
</dbReference>
<keyword evidence="4" id="KW-1185">Reference proteome</keyword>
<dbReference type="Proteomes" id="UP001431693">
    <property type="component" value="Unassembled WGS sequence"/>
</dbReference>
<evidence type="ECO:0000259" key="2">
    <source>
        <dbReference type="Pfam" id="PF03819"/>
    </source>
</evidence>
<protein>
    <submittedName>
        <fullName evidence="3">Nucleoside triphosphate pyrophosphohydrolase</fullName>
        <ecNumber evidence="3">3.6.1.9</ecNumber>
    </submittedName>
</protein>
<dbReference type="PANTHER" id="PTHR30522">
    <property type="entry name" value="NUCLEOSIDE TRIPHOSPHATE PYROPHOSPHOHYDROLASE"/>
    <property type="match status" value="1"/>
</dbReference>
<feature type="domain" description="NTP pyrophosphohydrolase MazG-like" evidence="2">
    <location>
        <begin position="45"/>
        <end position="118"/>
    </location>
</feature>
<keyword evidence="3" id="KW-0378">Hydrolase</keyword>
<dbReference type="EMBL" id="JASJEX010000003">
    <property type="protein sequence ID" value="MDJ1129748.1"/>
    <property type="molecule type" value="Genomic_DNA"/>
</dbReference>
<accession>A0ABT6ZMK4</accession>
<reference evidence="3" key="1">
    <citation type="submission" date="2023-05" db="EMBL/GenBank/DDBJ databases">
        <title>[olsenella] sp. nov., isolated from a pig farm feces dump.</title>
        <authorList>
            <person name="Chang Y.-H."/>
        </authorList>
    </citation>
    <scope>NUCLEOTIDE SEQUENCE</scope>
    <source>
        <strain evidence="3">YH-ols2217</strain>
    </source>
</reference>
<feature type="compositionally biased region" description="Basic and acidic residues" evidence="1">
    <location>
        <begin position="1"/>
        <end position="14"/>
    </location>
</feature>
<dbReference type="NCBIfam" id="TIGR00444">
    <property type="entry name" value="mazG"/>
    <property type="match status" value="1"/>
</dbReference>
<feature type="region of interest" description="Disordered" evidence="1">
    <location>
        <begin position="1"/>
        <end position="20"/>
    </location>
</feature>
<dbReference type="CDD" id="cd11529">
    <property type="entry name" value="NTP-PPase_MazG_Cterm"/>
    <property type="match status" value="1"/>
</dbReference>